<reference evidence="1 2" key="1">
    <citation type="journal article" date="2019" name="Syst. Appl. Microbiol.">
        <title>Characterization of Bifidobacterium species in feaces of the Egyptian fruit bat: Description of B. vespertilionis sp. nov. and B. rousetti sp. nov.</title>
        <authorList>
            <person name="Modesto M."/>
            <person name="Satti M."/>
            <person name="Watanabe K."/>
            <person name="Puglisi E."/>
            <person name="Morelli L."/>
            <person name="Huang C.-H."/>
            <person name="Liou J.-S."/>
            <person name="Miyashita M."/>
            <person name="Tamura T."/>
            <person name="Saito S."/>
            <person name="Mori K."/>
            <person name="Huang L."/>
            <person name="Sciavilla P."/>
            <person name="Sandri C."/>
            <person name="Spiezio C."/>
            <person name="Vitali F."/>
            <person name="Cavalieri D."/>
            <person name="Perpetuini G."/>
            <person name="Tofalo R."/>
            <person name="Bonetti A."/>
            <person name="Arita M."/>
            <person name="Mattarelli P."/>
        </authorList>
    </citation>
    <scope>NUCLEOTIDE SEQUENCE [LARGE SCALE GENOMIC DNA]</scope>
    <source>
        <strain evidence="1 2">RST7</strain>
    </source>
</reference>
<dbReference type="Proteomes" id="UP000412028">
    <property type="component" value="Unassembled WGS sequence"/>
</dbReference>
<evidence type="ECO:0000313" key="1">
    <source>
        <dbReference type="EMBL" id="KAA8831467.1"/>
    </source>
</evidence>
<protein>
    <recommendedName>
        <fullName evidence="3">Phage protein Gp19/Gp15/Gp42</fullName>
    </recommendedName>
</protein>
<name>A0A5M9ZUY3_9BIFI</name>
<dbReference type="EMBL" id="RZUI01000002">
    <property type="protein sequence ID" value="KAA8831467.1"/>
    <property type="molecule type" value="Genomic_DNA"/>
</dbReference>
<dbReference type="RefSeq" id="WP_150380653.1">
    <property type="nucleotide sequence ID" value="NZ_RZUI01000002.1"/>
</dbReference>
<organism evidence="1 2">
    <name type="scientific">Bifidobacterium tissieri</name>
    <dbReference type="NCBI Taxonomy" id="1630162"/>
    <lineage>
        <taxon>Bacteria</taxon>
        <taxon>Bacillati</taxon>
        <taxon>Actinomycetota</taxon>
        <taxon>Actinomycetes</taxon>
        <taxon>Bifidobacteriales</taxon>
        <taxon>Bifidobacteriaceae</taxon>
        <taxon>Bifidobacterium</taxon>
    </lineage>
</organism>
<dbReference type="OrthoDB" id="3194840at2"/>
<evidence type="ECO:0008006" key="3">
    <source>
        <dbReference type="Google" id="ProtNLM"/>
    </source>
</evidence>
<dbReference type="AlphaFoldDB" id="A0A5M9ZUY3"/>
<accession>A0A5M9ZUY3</accession>
<comment type="caution">
    <text evidence="1">The sequence shown here is derived from an EMBL/GenBank/DDBJ whole genome shotgun (WGS) entry which is preliminary data.</text>
</comment>
<evidence type="ECO:0000313" key="2">
    <source>
        <dbReference type="Proteomes" id="UP000412028"/>
    </source>
</evidence>
<sequence length="137" mass="14792">MANDIDPGMQVVSPPFATVTDLENRWHTLTGPERVRAGVLLEDASDKIMTDCPHWTEASEATLRRITCAMVKRAMSSPDYAGADLTGLNQTVGSVSVGLTYANPSGDLYLTKAEKRSLGEGVQRMWSIDMSTGEASL</sequence>
<proteinExistence type="predicted"/>
<gene>
    <name evidence="1" type="ORF">EMO89_01660</name>
</gene>